<reference evidence="3" key="1">
    <citation type="submission" date="2016-12" db="EMBL/GenBank/DDBJ databases">
        <title>Comparative genomics of four Isosphaeraceae planctomycetes: a common pool of plasmids and glycoside hydrolase genes.</title>
        <authorList>
            <person name="Ivanova A."/>
        </authorList>
    </citation>
    <scope>NUCLEOTIDE SEQUENCE [LARGE SCALE GENOMIC DNA]</scope>
    <source>
        <strain evidence="3">PX4</strain>
    </source>
</reference>
<evidence type="ECO:0000256" key="1">
    <source>
        <dbReference type="SAM" id="SignalP"/>
    </source>
</evidence>
<proteinExistence type="predicted"/>
<dbReference type="STRING" id="1387353.BSF38_03473"/>
<protein>
    <submittedName>
        <fullName evidence="2">Uncharacterized protein</fullName>
    </submittedName>
</protein>
<dbReference type="AlphaFoldDB" id="A0A1U7CSN3"/>
<name>A0A1U7CSN3_9BACT</name>
<dbReference type="Proteomes" id="UP000186309">
    <property type="component" value="Chromosome"/>
</dbReference>
<dbReference type="KEGG" id="pbor:BSF38_03473"/>
<accession>A0A1U7CSN3</accession>
<feature type="signal peptide" evidence="1">
    <location>
        <begin position="1"/>
        <end position="22"/>
    </location>
</feature>
<dbReference type="RefSeq" id="WP_210405615.1">
    <property type="nucleotide sequence ID" value="NZ_CP019082.1"/>
</dbReference>
<dbReference type="EMBL" id="CP019082">
    <property type="protein sequence ID" value="APW61941.1"/>
    <property type="molecule type" value="Genomic_DNA"/>
</dbReference>
<evidence type="ECO:0000313" key="3">
    <source>
        <dbReference type="Proteomes" id="UP000186309"/>
    </source>
</evidence>
<keyword evidence="3" id="KW-1185">Reference proteome</keyword>
<feature type="chain" id="PRO_5013160333" evidence="1">
    <location>
        <begin position="23"/>
        <end position="139"/>
    </location>
</feature>
<evidence type="ECO:0000313" key="2">
    <source>
        <dbReference type="EMBL" id="APW61941.1"/>
    </source>
</evidence>
<gene>
    <name evidence="2" type="ORF">BSF38_03473</name>
</gene>
<organism evidence="2 3">
    <name type="scientific">Paludisphaera borealis</name>
    <dbReference type="NCBI Taxonomy" id="1387353"/>
    <lineage>
        <taxon>Bacteria</taxon>
        <taxon>Pseudomonadati</taxon>
        <taxon>Planctomycetota</taxon>
        <taxon>Planctomycetia</taxon>
        <taxon>Isosphaerales</taxon>
        <taxon>Isosphaeraceae</taxon>
        <taxon>Paludisphaera</taxon>
    </lineage>
</organism>
<sequence length="139" mass="14488">MTRSPWMVLVVAVGFTTFGATARAQQAVDGSILPQPVAASAPGIVVGPGVVLGSPIVGGTVVGGPIVGSPFAASRSGPIMPYSYYANFPEPARVYVGYGSNDGFPFRGQPYGHAGDRWSWSAMSTGNNSLARYYYQILP</sequence>
<keyword evidence="1" id="KW-0732">Signal</keyword>